<dbReference type="Proteomes" id="UP000070520">
    <property type="component" value="Unassembled WGS sequence"/>
</dbReference>
<keyword evidence="1" id="KW-1133">Transmembrane helix</keyword>
<sequence length="64" mass="7539">MFVWFFVCIIGFFLMIPLHFLSVEHHFLEQKFGRKKGTKIGEILGAFSGWMELVFLIGFWVSPQ</sequence>
<comment type="caution">
    <text evidence="2">The sequence shown here is derived from an EMBL/GenBank/DDBJ whole genome shotgun (WGS) entry which is preliminary data.</text>
</comment>
<dbReference type="AlphaFoldDB" id="A0A133UZV7"/>
<reference evidence="2 3" key="1">
    <citation type="journal article" date="2016" name="Sci. Rep.">
        <title>Metabolic traits of an uncultured archaeal lineage -MSBL1- from brine pools of the Red Sea.</title>
        <authorList>
            <person name="Mwirichia R."/>
            <person name="Alam I."/>
            <person name="Rashid M."/>
            <person name="Vinu M."/>
            <person name="Ba-Alawi W."/>
            <person name="Anthony Kamau A."/>
            <person name="Kamanda Ngugi D."/>
            <person name="Goker M."/>
            <person name="Klenk H.P."/>
            <person name="Bajic V."/>
            <person name="Stingl U."/>
        </authorList>
    </citation>
    <scope>NUCLEOTIDE SEQUENCE [LARGE SCALE GENOMIC DNA]</scope>
    <source>
        <strain evidence="2">SCGC-AAA261C02</strain>
    </source>
</reference>
<keyword evidence="3" id="KW-1185">Reference proteome</keyword>
<evidence type="ECO:0000256" key="1">
    <source>
        <dbReference type="SAM" id="Phobius"/>
    </source>
</evidence>
<feature type="non-terminal residue" evidence="2">
    <location>
        <position position="64"/>
    </location>
</feature>
<evidence type="ECO:0000313" key="3">
    <source>
        <dbReference type="Proteomes" id="UP000070520"/>
    </source>
</evidence>
<proteinExistence type="predicted"/>
<name>A0A133UZV7_9EURY</name>
<keyword evidence="1" id="KW-0472">Membrane</keyword>
<feature type="transmembrane region" description="Helical" evidence="1">
    <location>
        <begin position="6"/>
        <end position="23"/>
    </location>
</feature>
<accession>A0A133UZV7</accession>
<evidence type="ECO:0000313" key="2">
    <source>
        <dbReference type="EMBL" id="KXA99714.1"/>
    </source>
</evidence>
<gene>
    <name evidence="2" type="ORF">AKJ42_02680</name>
</gene>
<feature type="transmembrane region" description="Helical" evidence="1">
    <location>
        <begin position="43"/>
        <end position="61"/>
    </location>
</feature>
<keyword evidence="1" id="KW-0812">Transmembrane</keyword>
<organism evidence="2 3">
    <name type="scientific">candidate division MSBL1 archaeon SCGC-AAA261C02</name>
    <dbReference type="NCBI Taxonomy" id="1698272"/>
    <lineage>
        <taxon>Archaea</taxon>
        <taxon>Methanobacteriati</taxon>
        <taxon>Methanobacteriota</taxon>
        <taxon>candidate division MSBL1</taxon>
    </lineage>
</organism>
<dbReference type="EMBL" id="LHXW01000028">
    <property type="protein sequence ID" value="KXA99714.1"/>
    <property type="molecule type" value="Genomic_DNA"/>
</dbReference>
<protein>
    <submittedName>
        <fullName evidence="2">Uncharacterized protein</fullName>
    </submittedName>
</protein>